<dbReference type="KEGG" id="rca:Rcas_1927"/>
<dbReference type="STRING" id="383372.Rcas_1927"/>
<keyword evidence="1" id="KW-0812">Transmembrane</keyword>
<evidence type="ECO:0000313" key="2">
    <source>
        <dbReference type="EMBL" id="ABU58017.1"/>
    </source>
</evidence>
<gene>
    <name evidence="2" type="ordered locus">Rcas_1927</name>
</gene>
<dbReference type="EMBL" id="CP000804">
    <property type="protein sequence ID" value="ABU58017.1"/>
    <property type="molecule type" value="Genomic_DNA"/>
</dbReference>
<dbReference type="Proteomes" id="UP000000263">
    <property type="component" value="Chromosome"/>
</dbReference>
<dbReference type="HOGENOM" id="CLU_1685268_0_0_0"/>
<sequence>MNVLIRFVVIDLIQHIFTKRWLLIIPVVAVVAYFTTMTLHHHKDGSIYTINVWDALFNTFGNPNNIFYCFNPIFLYFVSDFLPESAIGESMLLRLGSRRIWWAGKVIGLSIAAFIYILLLVLGSFVLFGSTFQWSDGWSSFAVNNSSDIYSTRNHT</sequence>
<protein>
    <submittedName>
        <fullName evidence="2">Uncharacterized protein</fullName>
    </submittedName>
</protein>
<evidence type="ECO:0000256" key="1">
    <source>
        <dbReference type="SAM" id="Phobius"/>
    </source>
</evidence>
<dbReference type="AlphaFoldDB" id="A7NKJ7"/>
<feature type="transmembrane region" description="Helical" evidence="1">
    <location>
        <begin position="65"/>
        <end position="82"/>
    </location>
</feature>
<feature type="transmembrane region" description="Helical" evidence="1">
    <location>
        <begin position="102"/>
        <end position="128"/>
    </location>
</feature>
<keyword evidence="3" id="KW-1185">Reference proteome</keyword>
<reference evidence="2 3" key="1">
    <citation type="submission" date="2007-08" db="EMBL/GenBank/DDBJ databases">
        <title>Complete sequence of Roseiflexus castenholzii DSM 13941.</title>
        <authorList>
            <consortium name="US DOE Joint Genome Institute"/>
            <person name="Copeland A."/>
            <person name="Lucas S."/>
            <person name="Lapidus A."/>
            <person name="Barry K."/>
            <person name="Glavina del Rio T."/>
            <person name="Dalin E."/>
            <person name="Tice H."/>
            <person name="Pitluck S."/>
            <person name="Thompson L.S."/>
            <person name="Brettin T."/>
            <person name="Bruce D."/>
            <person name="Detter J.C."/>
            <person name="Han C."/>
            <person name="Tapia R."/>
            <person name="Schmutz J."/>
            <person name="Larimer F."/>
            <person name="Land M."/>
            <person name="Hauser L."/>
            <person name="Kyrpides N."/>
            <person name="Mikhailova N."/>
            <person name="Bryant D.A."/>
            <person name="Hanada S."/>
            <person name="Tsukatani Y."/>
            <person name="Richardson P."/>
        </authorList>
    </citation>
    <scope>NUCLEOTIDE SEQUENCE [LARGE SCALE GENOMIC DNA]</scope>
    <source>
        <strain evidence="3">DSM 13941 / HLO8</strain>
    </source>
</reference>
<feature type="transmembrane region" description="Helical" evidence="1">
    <location>
        <begin position="21"/>
        <end position="39"/>
    </location>
</feature>
<evidence type="ECO:0000313" key="3">
    <source>
        <dbReference type="Proteomes" id="UP000000263"/>
    </source>
</evidence>
<name>A7NKJ7_ROSCS</name>
<organism evidence="2 3">
    <name type="scientific">Roseiflexus castenholzii (strain DSM 13941 / HLO8)</name>
    <dbReference type="NCBI Taxonomy" id="383372"/>
    <lineage>
        <taxon>Bacteria</taxon>
        <taxon>Bacillati</taxon>
        <taxon>Chloroflexota</taxon>
        <taxon>Chloroflexia</taxon>
        <taxon>Chloroflexales</taxon>
        <taxon>Roseiflexineae</taxon>
        <taxon>Roseiflexaceae</taxon>
        <taxon>Roseiflexus</taxon>
    </lineage>
</organism>
<accession>A7NKJ7</accession>
<keyword evidence="1" id="KW-0472">Membrane</keyword>
<keyword evidence="1" id="KW-1133">Transmembrane helix</keyword>
<proteinExistence type="predicted"/>